<feature type="chain" id="PRO_5042216579" evidence="2">
    <location>
        <begin position="20"/>
        <end position="122"/>
    </location>
</feature>
<feature type="region of interest" description="Disordered" evidence="1">
    <location>
        <begin position="85"/>
        <end position="116"/>
    </location>
</feature>
<accession>A0AAE4K539</accession>
<dbReference type="AlphaFoldDB" id="A0AAE4K539"/>
<comment type="caution">
    <text evidence="3">The sequence shown here is derived from an EMBL/GenBank/DDBJ whole genome shotgun (WGS) entry which is preliminary data.</text>
</comment>
<dbReference type="RefSeq" id="WP_034338443.1">
    <property type="nucleotide sequence ID" value="NZ_JAVLSM010000014.1"/>
</dbReference>
<protein>
    <submittedName>
        <fullName evidence="3">Uncharacterized protein</fullName>
    </submittedName>
</protein>
<organism evidence="3">
    <name type="scientific">Herbaspirillum huttiense subsp. nephrolepidis</name>
    <dbReference type="NCBI Taxonomy" id="3075126"/>
    <lineage>
        <taxon>Bacteria</taxon>
        <taxon>Pseudomonadati</taxon>
        <taxon>Pseudomonadota</taxon>
        <taxon>Betaproteobacteria</taxon>
        <taxon>Burkholderiales</taxon>
        <taxon>Oxalobacteraceae</taxon>
        <taxon>Herbaspirillum</taxon>
    </lineage>
</organism>
<evidence type="ECO:0000256" key="2">
    <source>
        <dbReference type="SAM" id="SignalP"/>
    </source>
</evidence>
<evidence type="ECO:0000313" key="3">
    <source>
        <dbReference type="EMBL" id="MDT0338964.1"/>
    </source>
</evidence>
<dbReference type="EMBL" id="JAVRAA010000010">
    <property type="protein sequence ID" value="MDT0338964.1"/>
    <property type="molecule type" value="Genomic_DNA"/>
</dbReference>
<evidence type="ECO:0000256" key="1">
    <source>
        <dbReference type="SAM" id="MobiDB-lite"/>
    </source>
</evidence>
<proteinExistence type="predicted"/>
<feature type="compositionally biased region" description="Basic and acidic residues" evidence="1">
    <location>
        <begin position="87"/>
        <end position="100"/>
    </location>
</feature>
<name>A0AAE4K539_9BURK</name>
<gene>
    <name evidence="3" type="ORF">RJN63_19165</name>
</gene>
<keyword evidence="2" id="KW-0732">Signal</keyword>
<feature type="signal peptide" evidence="2">
    <location>
        <begin position="1"/>
        <end position="19"/>
    </location>
</feature>
<sequence>MNKTHAVVALLALMLTWQAARTERALAANAGALDISVVVAEKCRVDFSEGSADFFQVCSVGEGAANERAQQIMGAVTALAPQDDPYFLERDPQRPERAAGADRAQASAPADRRGPKVVVINY</sequence>
<reference evidence="3" key="1">
    <citation type="submission" date="2023-02" db="EMBL/GenBank/DDBJ databases">
        <title>Description of Herbaspirillum huttiense subsp. nephrolepsisexaltata and Herbaspirillum huttiense subsp. lycopersicon.</title>
        <authorList>
            <person name="Poudel M."/>
            <person name="Sharma A."/>
            <person name="Goss E."/>
            <person name="Tapia J.H."/>
            <person name="Harmon C.M."/>
            <person name="Jones J.B."/>
        </authorList>
    </citation>
    <scope>NUCLEOTIDE SEQUENCE</scope>
    <source>
        <strain evidence="3">NC40101</strain>
    </source>
</reference>